<dbReference type="SMART" id="SM00345">
    <property type="entry name" value="HTH_GNTR"/>
    <property type="match status" value="1"/>
</dbReference>
<dbReference type="CDD" id="cd07377">
    <property type="entry name" value="WHTH_GntR"/>
    <property type="match status" value="1"/>
</dbReference>
<reference evidence="5" key="1">
    <citation type="submission" date="2019-03" db="EMBL/GenBank/DDBJ databases">
        <title>Afifella sp. nov., isolated from activated sludge.</title>
        <authorList>
            <person name="Li Q."/>
            <person name="Liu Y."/>
        </authorList>
    </citation>
    <scope>NUCLEOTIDE SEQUENCE</scope>
    <source>
        <strain evidence="5">L72</strain>
    </source>
</reference>
<dbReference type="SMART" id="SM00895">
    <property type="entry name" value="FCD"/>
    <property type="match status" value="1"/>
</dbReference>
<dbReference type="Gene3D" id="1.10.10.10">
    <property type="entry name" value="Winged helix-like DNA-binding domain superfamily/Winged helix DNA-binding domain"/>
    <property type="match status" value="1"/>
</dbReference>
<evidence type="ECO:0000256" key="1">
    <source>
        <dbReference type="ARBA" id="ARBA00023015"/>
    </source>
</evidence>
<evidence type="ECO:0000256" key="3">
    <source>
        <dbReference type="ARBA" id="ARBA00023163"/>
    </source>
</evidence>
<dbReference type="InterPro" id="IPR008920">
    <property type="entry name" value="TF_FadR/GntR_C"/>
</dbReference>
<evidence type="ECO:0000313" key="6">
    <source>
        <dbReference type="Proteomes" id="UP000773614"/>
    </source>
</evidence>
<evidence type="ECO:0000259" key="4">
    <source>
        <dbReference type="PROSITE" id="PS50949"/>
    </source>
</evidence>
<dbReference type="PANTHER" id="PTHR43537:SF24">
    <property type="entry name" value="GLUCONATE OPERON TRANSCRIPTIONAL REPRESSOR"/>
    <property type="match status" value="1"/>
</dbReference>
<accession>A0A964WV32</accession>
<keyword evidence="1" id="KW-0805">Transcription regulation</keyword>
<dbReference type="GO" id="GO:0003677">
    <property type="term" value="F:DNA binding"/>
    <property type="evidence" value="ECO:0007669"/>
    <property type="project" value="UniProtKB-KW"/>
</dbReference>
<feature type="domain" description="HTH gntR-type" evidence="4">
    <location>
        <begin position="27"/>
        <end position="94"/>
    </location>
</feature>
<dbReference type="PANTHER" id="PTHR43537">
    <property type="entry name" value="TRANSCRIPTIONAL REGULATOR, GNTR FAMILY"/>
    <property type="match status" value="1"/>
</dbReference>
<organism evidence="5 6">
    <name type="scientific">Propylenella binzhouense</name>
    <dbReference type="NCBI Taxonomy" id="2555902"/>
    <lineage>
        <taxon>Bacteria</taxon>
        <taxon>Pseudomonadati</taxon>
        <taxon>Pseudomonadota</taxon>
        <taxon>Alphaproteobacteria</taxon>
        <taxon>Hyphomicrobiales</taxon>
        <taxon>Propylenellaceae</taxon>
        <taxon>Propylenella</taxon>
    </lineage>
</organism>
<dbReference type="InterPro" id="IPR036390">
    <property type="entry name" value="WH_DNA-bd_sf"/>
</dbReference>
<evidence type="ECO:0000313" key="5">
    <source>
        <dbReference type="EMBL" id="MYZ49639.1"/>
    </source>
</evidence>
<dbReference type="PRINTS" id="PR00035">
    <property type="entry name" value="HTHGNTR"/>
</dbReference>
<keyword evidence="6" id="KW-1185">Reference proteome</keyword>
<dbReference type="Proteomes" id="UP000773614">
    <property type="component" value="Unassembled WGS sequence"/>
</dbReference>
<keyword evidence="3" id="KW-0804">Transcription</keyword>
<protein>
    <submittedName>
        <fullName evidence="5">GntR family transcriptional regulator</fullName>
    </submittedName>
</protein>
<proteinExistence type="predicted"/>
<dbReference type="SUPFAM" id="SSF46785">
    <property type="entry name" value="Winged helix' DNA-binding domain"/>
    <property type="match status" value="1"/>
</dbReference>
<name>A0A964WV32_9HYPH</name>
<keyword evidence="2" id="KW-0238">DNA-binding</keyword>
<dbReference type="InterPro" id="IPR011711">
    <property type="entry name" value="GntR_C"/>
</dbReference>
<dbReference type="InterPro" id="IPR036388">
    <property type="entry name" value="WH-like_DNA-bd_sf"/>
</dbReference>
<dbReference type="Pfam" id="PF07729">
    <property type="entry name" value="FCD"/>
    <property type="match status" value="1"/>
</dbReference>
<comment type="caution">
    <text evidence="5">The sequence shown here is derived from an EMBL/GenBank/DDBJ whole genome shotgun (WGS) entry which is preliminary data.</text>
</comment>
<dbReference type="Pfam" id="PF00392">
    <property type="entry name" value="GntR"/>
    <property type="match status" value="1"/>
</dbReference>
<sequence length="253" mass="28010">MRNDQDGTMDDLEVRTGTLDQIQKAAAPLRRQVVDALRVSIVNGRLPPGSRLVERELIDQMGVSRTVIREALRQLESEGLIDVVPNKGAVVRKLTLAEAKDLYSIRAVLEGLAARFFVENADERARRQLAEALEQTVLAYEEGDPQTVLETKNRFYEVLFRGAQSETLRSMIDSLHARIWRWRALGLAHPQRSPGRSQESIDNLRTLVRAIDAGDSEGAEAVARSEVMKAAVEAMRLLAEAGEGAGRRTPSAS</sequence>
<gene>
    <name evidence="5" type="ORF">E4O86_18195</name>
</gene>
<dbReference type="Gene3D" id="1.20.120.530">
    <property type="entry name" value="GntR ligand-binding domain-like"/>
    <property type="match status" value="1"/>
</dbReference>
<dbReference type="EMBL" id="SPKJ01000086">
    <property type="protein sequence ID" value="MYZ49639.1"/>
    <property type="molecule type" value="Genomic_DNA"/>
</dbReference>
<dbReference type="InterPro" id="IPR000524">
    <property type="entry name" value="Tscrpt_reg_HTH_GntR"/>
</dbReference>
<dbReference type="SUPFAM" id="SSF48008">
    <property type="entry name" value="GntR ligand-binding domain-like"/>
    <property type="match status" value="1"/>
</dbReference>
<evidence type="ECO:0000256" key="2">
    <source>
        <dbReference type="ARBA" id="ARBA00023125"/>
    </source>
</evidence>
<dbReference type="GO" id="GO:0003700">
    <property type="term" value="F:DNA-binding transcription factor activity"/>
    <property type="evidence" value="ECO:0007669"/>
    <property type="project" value="InterPro"/>
</dbReference>
<dbReference type="PROSITE" id="PS50949">
    <property type="entry name" value="HTH_GNTR"/>
    <property type="match status" value="1"/>
</dbReference>
<dbReference type="AlphaFoldDB" id="A0A964WV32"/>